<sequence length="159" mass="17643">MSSSNNTIGIVSLGLGIVIMGIGGFVAYSNVNNQLVSTQTQLQQLQKERDEFKKQSEEKDKEIQEKDKEMKDLRDTSGARGEEITRNQEELKRSKAETQTVSGCLKGVVEALSYKDDQSKAIFALGAVKDRCESAGRIIKRIEDTQDEQQSPRTSNIGN</sequence>
<gene>
    <name evidence="3" type="ORF">WMG39_27640</name>
</gene>
<keyword evidence="4" id="KW-1185">Reference proteome</keyword>
<dbReference type="EMBL" id="JBBLXS010000674">
    <property type="protein sequence ID" value="MEK0188589.1"/>
    <property type="molecule type" value="Genomic_DNA"/>
</dbReference>
<keyword evidence="2" id="KW-0812">Transmembrane</keyword>
<reference evidence="3 4" key="1">
    <citation type="journal article" date="2020" name="Harmful Algae">
        <title>Molecular and morphological characterization of a novel dihydroanatoxin-a producing Microcoleus species (cyanobacteria) from the Russian River, California, USA.</title>
        <authorList>
            <person name="Conklin K.Y."/>
            <person name="Stancheva R."/>
            <person name="Otten T.G."/>
            <person name="Fadness R."/>
            <person name="Boyer G.L."/>
            <person name="Read B."/>
            <person name="Zhang X."/>
            <person name="Sheath R.G."/>
        </authorList>
    </citation>
    <scope>NUCLEOTIDE SEQUENCE [LARGE SCALE GENOMIC DNA]</scope>
    <source>
        <strain evidence="3 4">PTRS2</strain>
    </source>
</reference>
<feature type="region of interest" description="Disordered" evidence="1">
    <location>
        <begin position="47"/>
        <end position="96"/>
    </location>
</feature>
<keyword evidence="2" id="KW-1133">Transmembrane helix</keyword>
<protein>
    <submittedName>
        <fullName evidence="3">Uncharacterized protein</fullName>
    </submittedName>
</protein>
<dbReference type="RefSeq" id="WP_340542155.1">
    <property type="nucleotide sequence ID" value="NZ_JBBLXS010000674.1"/>
</dbReference>
<name>A0ABU8YW00_9CYAN</name>
<evidence type="ECO:0000256" key="2">
    <source>
        <dbReference type="SAM" id="Phobius"/>
    </source>
</evidence>
<comment type="caution">
    <text evidence="3">The sequence shown here is derived from an EMBL/GenBank/DDBJ whole genome shotgun (WGS) entry which is preliminary data.</text>
</comment>
<accession>A0ABU8YW00</accession>
<evidence type="ECO:0000256" key="1">
    <source>
        <dbReference type="SAM" id="MobiDB-lite"/>
    </source>
</evidence>
<organism evidence="3 4">
    <name type="scientific">Microcoleus anatoxicus PTRS2</name>
    <dbReference type="NCBI Taxonomy" id="2705321"/>
    <lineage>
        <taxon>Bacteria</taxon>
        <taxon>Bacillati</taxon>
        <taxon>Cyanobacteriota</taxon>
        <taxon>Cyanophyceae</taxon>
        <taxon>Oscillatoriophycideae</taxon>
        <taxon>Oscillatoriales</taxon>
        <taxon>Microcoleaceae</taxon>
        <taxon>Microcoleus</taxon>
        <taxon>Microcoleus anatoxicus</taxon>
    </lineage>
</organism>
<keyword evidence="2" id="KW-0472">Membrane</keyword>
<feature type="transmembrane region" description="Helical" evidence="2">
    <location>
        <begin position="7"/>
        <end position="28"/>
    </location>
</feature>
<evidence type="ECO:0000313" key="4">
    <source>
        <dbReference type="Proteomes" id="UP001384579"/>
    </source>
</evidence>
<proteinExistence type="predicted"/>
<dbReference type="Proteomes" id="UP001384579">
    <property type="component" value="Unassembled WGS sequence"/>
</dbReference>
<evidence type="ECO:0000313" key="3">
    <source>
        <dbReference type="EMBL" id="MEK0188589.1"/>
    </source>
</evidence>